<dbReference type="CDD" id="cd02440">
    <property type="entry name" value="AdoMet_MTases"/>
    <property type="match status" value="1"/>
</dbReference>
<organism evidence="1 2">
    <name type="scientific">Tuber borchii</name>
    <name type="common">White truffle</name>
    <dbReference type="NCBI Taxonomy" id="42251"/>
    <lineage>
        <taxon>Eukaryota</taxon>
        <taxon>Fungi</taxon>
        <taxon>Dikarya</taxon>
        <taxon>Ascomycota</taxon>
        <taxon>Pezizomycotina</taxon>
        <taxon>Pezizomycetes</taxon>
        <taxon>Pezizales</taxon>
        <taxon>Tuberaceae</taxon>
        <taxon>Tuber</taxon>
    </lineage>
</organism>
<dbReference type="GO" id="GO:0005829">
    <property type="term" value="C:cytosol"/>
    <property type="evidence" value="ECO:0007669"/>
    <property type="project" value="TreeGrafter"/>
</dbReference>
<dbReference type="Pfam" id="PF10294">
    <property type="entry name" value="Methyltransf_16"/>
    <property type="match status" value="1"/>
</dbReference>
<reference evidence="1 2" key="1">
    <citation type="submission" date="2017-04" db="EMBL/GenBank/DDBJ databases">
        <title>Draft genome sequence of Tuber borchii Vittad., a whitish edible truffle.</title>
        <authorList>
            <consortium name="DOE Joint Genome Institute"/>
            <person name="Murat C."/>
            <person name="Kuo A."/>
            <person name="Barry K.W."/>
            <person name="Clum A."/>
            <person name="Dockter R.B."/>
            <person name="Fauchery L."/>
            <person name="Iotti M."/>
            <person name="Kohler A."/>
            <person name="Labutti K."/>
            <person name="Lindquist E.A."/>
            <person name="Lipzen A."/>
            <person name="Ohm R.A."/>
            <person name="Wang M."/>
            <person name="Grigoriev I.V."/>
            <person name="Zambonelli A."/>
            <person name="Martin F.M."/>
        </authorList>
    </citation>
    <scope>NUCLEOTIDE SEQUENCE [LARGE SCALE GENOMIC DNA]</scope>
    <source>
        <strain evidence="1 2">Tbo3840</strain>
    </source>
</reference>
<keyword evidence="2" id="KW-1185">Reference proteome</keyword>
<comment type="caution">
    <text evidence="1">The sequence shown here is derived from an EMBL/GenBank/DDBJ whole genome shotgun (WGS) entry which is preliminary data.</text>
</comment>
<dbReference type="Gene3D" id="3.40.50.150">
    <property type="entry name" value="Vaccinia Virus protein VP39"/>
    <property type="match status" value="1"/>
</dbReference>
<dbReference type="OrthoDB" id="413520at2759"/>
<sequence>MQYIRFLKTPRFVYTKDRRSGVVSALITIASDLGDTFFFQDVALAVKLLDGKSWTSLPLSVTRYAWKAGMRTLKIELDFVIKQKEMFHRTAILSVSSEQTAADDLSQSRAAGPLVLSAYSSPFGLSGGTEAEGYVERRLIIGREKALPVWEETGESIARHIWDGGLALTVYLAQSILTSEINNKGKRLDALDKILGLPGDLEVLELGSGCGIVGLALASLYKNCHVTLTDLPLAEEIIFKNLECSGLHGNINFKPLDWDQNIPENLTAKPIGLIVVADCTYNASSAPSLVRVLAELSSRSPGAVILLAHKRRHDSEDVFFQLMDESFQKIEQIQRALGTYSNEEATNVDIYIFQLS</sequence>
<evidence type="ECO:0000313" key="2">
    <source>
        <dbReference type="Proteomes" id="UP000244722"/>
    </source>
</evidence>
<accession>A0A2T6ZRE5</accession>
<dbReference type="GO" id="GO:0032259">
    <property type="term" value="P:methylation"/>
    <property type="evidence" value="ECO:0007669"/>
    <property type="project" value="UniProtKB-KW"/>
</dbReference>
<dbReference type="GO" id="GO:0008757">
    <property type="term" value="F:S-adenosylmethionine-dependent methyltransferase activity"/>
    <property type="evidence" value="ECO:0007669"/>
    <property type="project" value="UniProtKB-ARBA"/>
</dbReference>
<dbReference type="STRING" id="42251.A0A2T6ZRE5"/>
<proteinExistence type="predicted"/>
<dbReference type="PANTHER" id="PTHR14614:SF132">
    <property type="entry name" value="PROTEIN-LYSINE METHYLTRANSFERASE C42C1.13"/>
    <property type="match status" value="1"/>
</dbReference>
<dbReference type="AlphaFoldDB" id="A0A2T6ZRE5"/>
<protein>
    <submittedName>
        <fullName evidence="1">Putative methyltransferase-domain-containing protein</fullName>
    </submittedName>
</protein>
<name>A0A2T6ZRE5_TUBBO</name>
<dbReference type="PANTHER" id="PTHR14614">
    <property type="entry name" value="HEPATOCELLULAR CARCINOMA-ASSOCIATED ANTIGEN"/>
    <property type="match status" value="1"/>
</dbReference>
<evidence type="ECO:0000313" key="1">
    <source>
        <dbReference type="EMBL" id="PUU78065.1"/>
    </source>
</evidence>
<dbReference type="InterPro" id="IPR029063">
    <property type="entry name" value="SAM-dependent_MTases_sf"/>
</dbReference>
<keyword evidence="1" id="KW-0808">Transferase</keyword>
<dbReference type="Proteomes" id="UP000244722">
    <property type="component" value="Unassembled WGS sequence"/>
</dbReference>
<dbReference type="InterPro" id="IPR019410">
    <property type="entry name" value="Methyltransf_16"/>
</dbReference>
<gene>
    <name evidence="1" type="ORF">B9Z19DRAFT_1084942</name>
</gene>
<dbReference type="EMBL" id="NESQ01000130">
    <property type="protein sequence ID" value="PUU78065.1"/>
    <property type="molecule type" value="Genomic_DNA"/>
</dbReference>
<dbReference type="SUPFAM" id="SSF53335">
    <property type="entry name" value="S-adenosyl-L-methionine-dependent methyltransferases"/>
    <property type="match status" value="1"/>
</dbReference>
<keyword evidence="1" id="KW-0489">Methyltransferase</keyword>